<proteinExistence type="predicted"/>
<dbReference type="EMBL" id="MK072385">
    <property type="protein sequence ID" value="AYV82929.1"/>
    <property type="molecule type" value="Genomic_DNA"/>
</dbReference>
<name>A0A3G5AC77_9VIRU</name>
<evidence type="ECO:0000313" key="1">
    <source>
        <dbReference type="EMBL" id="AYV82929.1"/>
    </source>
</evidence>
<organism evidence="1">
    <name type="scientific">Hyperionvirus sp</name>
    <dbReference type="NCBI Taxonomy" id="2487770"/>
    <lineage>
        <taxon>Viruses</taxon>
        <taxon>Varidnaviria</taxon>
        <taxon>Bamfordvirae</taxon>
        <taxon>Nucleocytoviricota</taxon>
        <taxon>Megaviricetes</taxon>
        <taxon>Imitervirales</taxon>
        <taxon>Mimiviridae</taxon>
        <taxon>Klosneuvirinae</taxon>
    </lineage>
</organism>
<accession>A0A3G5AC77</accession>
<protein>
    <submittedName>
        <fullName evidence="1">Dynamin family GTPase</fullName>
    </submittedName>
</protein>
<sequence>MKKFKSRQYHIKMHDRLSISIAIGGKSTLMNGLFVEQYSDMKLKRTIMVPQVYQESEEKLASPEEVNIRNRTINESILQKEKSQGMLLQVVPIIPGLDIIPMVLNHSLKS</sequence>
<reference evidence="1" key="1">
    <citation type="submission" date="2018-10" db="EMBL/GenBank/DDBJ databases">
        <title>Hidden diversity of soil giant viruses.</title>
        <authorList>
            <person name="Schulz F."/>
            <person name="Alteio L."/>
            <person name="Goudeau D."/>
            <person name="Ryan E.M."/>
            <person name="Malmstrom R.R."/>
            <person name="Blanchard J."/>
            <person name="Woyke T."/>
        </authorList>
    </citation>
    <scope>NUCLEOTIDE SEQUENCE</scope>
    <source>
        <strain evidence="1">HYV1</strain>
    </source>
</reference>
<gene>
    <name evidence="1" type="ORF">Hyperionvirus3_75</name>
</gene>